<dbReference type="OrthoDB" id="9799921at2"/>
<evidence type="ECO:0000313" key="3">
    <source>
        <dbReference type="Proteomes" id="UP000078476"/>
    </source>
</evidence>
<name>A0A177NE42_9GAMM</name>
<accession>A0A177NE42</accession>
<dbReference type="SMART" id="SM00987">
    <property type="entry name" value="UreE_C"/>
    <property type="match status" value="1"/>
</dbReference>
<comment type="caution">
    <text evidence="2">The sequence shown here is derived from an EMBL/GenBank/DDBJ whole genome shotgun (WGS) entry which is preliminary data.</text>
</comment>
<dbReference type="SUPFAM" id="SSF52141">
    <property type="entry name" value="Uracil-DNA glycosylase-like"/>
    <property type="match status" value="1"/>
</dbReference>
<dbReference type="Pfam" id="PF03167">
    <property type="entry name" value="UDG"/>
    <property type="match status" value="1"/>
</dbReference>
<sequence length="170" mass="19084">MSDILSFPPIADKNATILILGSIPGKASLEAGEYYAHPRNQFWRIIAELLNTDPLIDYPRKTQSLLDAHIALWDVMQSCIRAGSLDSAIDKSSIVTNDFKGFLAHHPYISHIFFNGVTAEQAFRRRVLPELAIPMLHLQRLPSTSPAHAAMSYQQKLNCWDVITKELNLS</sequence>
<dbReference type="InterPro" id="IPR036895">
    <property type="entry name" value="Uracil-DNA_glycosylase-like_sf"/>
</dbReference>
<evidence type="ECO:0000259" key="1">
    <source>
        <dbReference type="SMART" id="SM00986"/>
    </source>
</evidence>
<organism evidence="2 3">
    <name type="scientific">Methylomonas lenta</name>
    <dbReference type="NCBI Taxonomy" id="980561"/>
    <lineage>
        <taxon>Bacteria</taxon>
        <taxon>Pseudomonadati</taxon>
        <taxon>Pseudomonadota</taxon>
        <taxon>Gammaproteobacteria</taxon>
        <taxon>Methylococcales</taxon>
        <taxon>Methylococcaceae</taxon>
        <taxon>Methylomonas</taxon>
    </lineage>
</organism>
<dbReference type="CDD" id="cd10032">
    <property type="entry name" value="UDG-F6_HDG"/>
    <property type="match status" value="1"/>
</dbReference>
<dbReference type="RefSeq" id="WP_066982515.1">
    <property type="nucleotide sequence ID" value="NZ_LUUI01000103.1"/>
</dbReference>
<dbReference type="STRING" id="980561.A1359_09665"/>
<dbReference type="Gene3D" id="3.40.470.10">
    <property type="entry name" value="Uracil-DNA glycosylase-like domain"/>
    <property type="match status" value="1"/>
</dbReference>
<proteinExistence type="predicted"/>
<dbReference type="InterPro" id="IPR026353">
    <property type="entry name" value="Hypoxan-DNA_Glyclase"/>
</dbReference>
<dbReference type="SMART" id="SM00986">
    <property type="entry name" value="UDG"/>
    <property type="match status" value="1"/>
</dbReference>
<evidence type="ECO:0000313" key="2">
    <source>
        <dbReference type="EMBL" id="OAI15320.1"/>
    </source>
</evidence>
<feature type="domain" description="Uracil-DNA glycosylase-like" evidence="1">
    <location>
        <begin position="8"/>
        <end position="164"/>
    </location>
</feature>
<dbReference type="AlphaFoldDB" id="A0A177NE42"/>
<gene>
    <name evidence="2" type="ORF">A1359_09665</name>
</gene>
<keyword evidence="3" id="KW-1185">Reference proteome</keyword>
<dbReference type="NCBIfam" id="TIGR04274">
    <property type="entry name" value="hypoxanDNAglyco"/>
    <property type="match status" value="1"/>
</dbReference>
<dbReference type="EMBL" id="LUUI01000103">
    <property type="protein sequence ID" value="OAI15320.1"/>
    <property type="molecule type" value="Genomic_DNA"/>
</dbReference>
<protein>
    <submittedName>
        <fullName evidence="2">DNA-deoxyinosine glycosylase</fullName>
    </submittedName>
</protein>
<dbReference type="InterPro" id="IPR005122">
    <property type="entry name" value="Uracil-DNA_glycosylase-like"/>
</dbReference>
<dbReference type="Proteomes" id="UP000078476">
    <property type="component" value="Unassembled WGS sequence"/>
</dbReference>
<reference evidence="2 3" key="1">
    <citation type="submission" date="2016-03" db="EMBL/GenBank/DDBJ databases">
        <authorList>
            <person name="Ploux O."/>
        </authorList>
    </citation>
    <scope>NUCLEOTIDE SEQUENCE [LARGE SCALE GENOMIC DNA]</scope>
    <source>
        <strain evidence="2 3">R-45370</strain>
    </source>
</reference>